<comment type="similarity">
    <text evidence="1">Belongs to the DadA oxidoreductase family.</text>
</comment>
<dbReference type="AlphaFoldDB" id="A0A0E1X6U0"/>
<protein>
    <submittedName>
        <fullName evidence="4">FAD dependent oxidoreductase</fullName>
    </submittedName>
</protein>
<reference evidence="4" key="1">
    <citation type="submission" date="2009-01" db="EMBL/GenBank/DDBJ databases">
        <title>The Genome Sequence of Brucella pinnipedialis M292/94/1.</title>
        <authorList>
            <consortium name="The Broad Institute Genome Sequencing Platform"/>
            <person name="Ward D."/>
            <person name="Young S.K."/>
            <person name="Kodira C.D."/>
            <person name="Zeng Q."/>
            <person name="Koehrsen M."/>
            <person name="Alvarado L."/>
            <person name="Berlin A."/>
            <person name="Borenstein D."/>
            <person name="Chen Z."/>
            <person name="Engels R."/>
            <person name="Freedman E."/>
            <person name="Gellesch M."/>
            <person name="Goldberg J."/>
            <person name="Griggs A."/>
            <person name="Gujja S."/>
            <person name="Heiman D."/>
            <person name="Hepburn T."/>
            <person name="Howarth C."/>
            <person name="Jen D."/>
            <person name="Larson L."/>
            <person name="Lewis B."/>
            <person name="Mehta T."/>
            <person name="Park D."/>
            <person name="Pearson M."/>
            <person name="Roberts A."/>
            <person name="Saif S."/>
            <person name="Shea T."/>
            <person name="Shenoy N."/>
            <person name="Sisk P."/>
            <person name="Stolte C."/>
            <person name="Sykes S."/>
            <person name="Walk T."/>
            <person name="White J."/>
            <person name="Yandava C."/>
            <person name="Whatmore A.M."/>
            <person name="Perrett L.L."/>
            <person name="O'Callaghan D."/>
            <person name="Nusbaum C."/>
            <person name="Galagan J."/>
            <person name="Birren B."/>
        </authorList>
    </citation>
    <scope>NUCLEOTIDE SEQUENCE [LARGE SCALE GENOMIC DNA]</scope>
    <source>
        <strain evidence="4">M292/94/1</strain>
    </source>
</reference>
<evidence type="ECO:0000256" key="2">
    <source>
        <dbReference type="ARBA" id="ARBA00023002"/>
    </source>
</evidence>
<dbReference type="GeneID" id="55592358"/>
<name>A0A0E1X6U0_9HYPH</name>
<dbReference type="GO" id="GO:0008718">
    <property type="term" value="F:D-amino-acid dehydrogenase activity"/>
    <property type="evidence" value="ECO:0007669"/>
    <property type="project" value="TreeGrafter"/>
</dbReference>
<dbReference type="PANTHER" id="PTHR13847">
    <property type="entry name" value="SARCOSINE DEHYDROGENASE-RELATED"/>
    <property type="match status" value="1"/>
</dbReference>
<dbReference type="EMBL" id="EQ999534">
    <property type="protein sequence ID" value="EEZ28887.1"/>
    <property type="molecule type" value="Genomic_DNA"/>
</dbReference>
<feature type="domain" description="FAD dependent oxidoreductase" evidence="3">
    <location>
        <begin position="19"/>
        <end position="412"/>
    </location>
</feature>
<dbReference type="PANTHER" id="PTHR13847:SF280">
    <property type="entry name" value="D-AMINO ACID DEHYDROGENASE"/>
    <property type="match status" value="1"/>
</dbReference>
<proteinExistence type="inferred from homology"/>
<dbReference type="GO" id="GO:0005886">
    <property type="term" value="C:plasma membrane"/>
    <property type="evidence" value="ECO:0007669"/>
    <property type="project" value="TreeGrafter"/>
</dbReference>
<dbReference type="InterPro" id="IPR006076">
    <property type="entry name" value="FAD-dep_OxRdtase"/>
</dbReference>
<dbReference type="Proteomes" id="UP000004659">
    <property type="component" value="Unassembled WGS sequence"/>
</dbReference>
<dbReference type="Gene3D" id="3.30.9.10">
    <property type="entry name" value="D-Amino Acid Oxidase, subunit A, domain 2"/>
    <property type="match status" value="2"/>
</dbReference>
<dbReference type="InterPro" id="IPR036188">
    <property type="entry name" value="FAD/NAD-bd_sf"/>
</dbReference>
<organism evidence="4">
    <name type="scientific">Brucella pinnipedialis M292/94/1</name>
    <dbReference type="NCBI Taxonomy" id="520462"/>
    <lineage>
        <taxon>Bacteria</taxon>
        <taxon>Pseudomonadati</taxon>
        <taxon>Pseudomonadota</taxon>
        <taxon>Alphaproteobacteria</taxon>
        <taxon>Hyphomicrobiales</taxon>
        <taxon>Brucellaceae</taxon>
        <taxon>Brucella/Ochrobactrum group</taxon>
        <taxon>Brucella</taxon>
    </lineage>
</organism>
<dbReference type="SUPFAM" id="SSF51905">
    <property type="entry name" value="FAD/NAD(P)-binding domain"/>
    <property type="match status" value="1"/>
</dbReference>
<dbReference type="GO" id="GO:0005737">
    <property type="term" value="C:cytoplasm"/>
    <property type="evidence" value="ECO:0007669"/>
    <property type="project" value="TreeGrafter"/>
</dbReference>
<gene>
    <name evidence="4" type="ORF">BALG_02240</name>
</gene>
<dbReference type="GO" id="GO:0055130">
    <property type="term" value="P:D-alanine catabolic process"/>
    <property type="evidence" value="ECO:0007669"/>
    <property type="project" value="TreeGrafter"/>
</dbReference>
<dbReference type="Gene3D" id="3.50.50.60">
    <property type="entry name" value="FAD/NAD(P)-binding domain"/>
    <property type="match status" value="2"/>
</dbReference>
<evidence type="ECO:0000259" key="3">
    <source>
        <dbReference type="Pfam" id="PF01266"/>
    </source>
</evidence>
<sequence length="442" mass="48120">MGPITDKVATAESLPQETRIAIIGGGVIGVSTALFLAERGIPVTLFEKGEIAGEQSSRNWGWCRRTGRDSREMPLIVESMRLWEGMNARTGRETGFRVKGIVYAAEKEEQMARYAEWIKIARQHGIETHLLNGEQAEALAPGLTRRLAGGMSTPLDGRAEPQKAVPAMAAKAQEDGAVILQNCAVRGIETTNGRVSAVLTEKGRVRCEAVVVAGGAWSRLIISGFKAHLPQLKVRSSVFRTAPIEGGVEPAIAFSDFALRKRLDGGYTVASLSGSIADIVPDSFRFFRDFIPSLSTEWRSLRFRLGERFFEEAFQWKLRPADQMSIFEKIRTLDPAPHHTANVQVLAQLKKAIPAFAPAVIAQEWAGLIDTMPDIIPVISPLPGVEGLIVATGFSGHGFGIGPGAGRLVADMVCNETPLVDPSPFHISRFSDGTKIRIENWE</sequence>
<dbReference type="RefSeq" id="WP_004689049.1">
    <property type="nucleotide sequence ID" value="NZ_EQ999534.1"/>
</dbReference>
<keyword evidence="2" id="KW-0560">Oxidoreductase</keyword>
<dbReference type="HOGENOM" id="CLU_007884_4_3_5"/>
<dbReference type="Pfam" id="PF01266">
    <property type="entry name" value="DAO"/>
    <property type="match status" value="1"/>
</dbReference>
<evidence type="ECO:0000256" key="1">
    <source>
        <dbReference type="ARBA" id="ARBA00009410"/>
    </source>
</evidence>
<evidence type="ECO:0000313" key="4">
    <source>
        <dbReference type="EMBL" id="EEZ28887.1"/>
    </source>
</evidence>
<accession>A0A0E1X6U0</accession>